<feature type="region of interest" description="Disordered" evidence="1">
    <location>
        <begin position="1"/>
        <end position="22"/>
    </location>
</feature>
<proteinExistence type="predicted"/>
<dbReference type="AlphaFoldDB" id="Q4S7A4"/>
<name>Q4S7A4_TETNG</name>
<dbReference type="EMBL" id="CAAE01014716">
    <property type="protein sequence ID" value="CAG03478.1"/>
    <property type="molecule type" value="Genomic_DNA"/>
</dbReference>
<protein>
    <submittedName>
        <fullName evidence="2">(spotted green pufferfish) hypothetical protein</fullName>
    </submittedName>
</protein>
<dbReference type="KEGG" id="tng:GSTEN00022897G001"/>
<sequence length="76" mass="8651">MKQLHAPEEKKPGKKHSYKPVEGIKKIGDKAFETEPGGKQWIIMPVRFTTRTGDFQLLPHKRGTSPLFSWNFKGGT</sequence>
<feature type="compositionally biased region" description="Basic and acidic residues" evidence="1">
    <location>
        <begin position="1"/>
        <end position="11"/>
    </location>
</feature>
<gene>
    <name evidence="2" type="ORF">GSTENG00022897001</name>
</gene>
<accession>Q4S7A4</accession>
<comment type="caution">
    <text evidence="2">The sequence shown here is derived from an EMBL/GenBank/DDBJ whole genome shotgun (WGS) entry which is preliminary data.</text>
</comment>
<reference evidence="2" key="1">
    <citation type="journal article" date="2004" name="Nature">
        <title>Genome duplication in the teleost fish Tetraodon nigroviridis reveals the early vertebrate proto-karyotype.</title>
        <authorList>
            <person name="Jaillon O."/>
            <person name="Aury J.-M."/>
            <person name="Brunet F."/>
            <person name="Petit J.-L."/>
            <person name="Stange-Thomann N."/>
            <person name="Mauceli E."/>
            <person name="Bouneau L."/>
            <person name="Fischer C."/>
            <person name="Ozouf-Costaz C."/>
            <person name="Bernot A."/>
            <person name="Nicaud S."/>
            <person name="Jaffe D."/>
            <person name="Fisher S."/>
            <person name="Lutfalla G."/>
            <person name="Dossat C."/>
            <person name="Segurens B."/>
            <person name="Dasilva C."/>
            <person name="Salanoubat M."/>
            <person name="Levy M."/>
            <person name="Boudet N."/>
            <person name="Castellano S."/>
            <person name="Anthouard V."/>
            <person name="Jubin C."/>
            <person name="Castelli V."/>
            <person name="Katinka M."/>
            <person name="Vacherie B."/>
            <person name="Biemont C."/>
            <person name="Skalli Z."/>
            <person name="Cattolico L."/>
            <person name="Poulain J."/>
            <person name="De Berardinis V."/>
            <person name="Cruaud C."/>
            <person name="Duprat S."/>
            <person name="Brottier P."/>
            <person name="Coutanceau J.-P."/>
            <person name="Gouzy J."/>
            <person name="Parra G."/>
            <person name="Lardier G."/>
            <person name="Chapple C."/>
            <person name="McKernan K.J."/>
            <person name="McEwan P."/>
            <person name="Bosak S."/>
            <person name="Kellis M."/>
            <person name="Volff J.-N."/>
            <person name="Guigo R."/>
            <person name="Zody M.C."/>
            <person name="Mesirov J."/>
            <person name="Lindblad-Toh K."/>
            <person name="Birren B."/>
            <person name="Nusbaum C."/>
            <person name="Kahn D."/>
            <person name="Robinson-Rechavi M."/>
            <person name="Laudet V."/>
            <person name="Schachter V."/>
            <person name="Quetier F."/>
            <person name="Saurin W."/>
            <person name="Scarpelli C."/>
            <person name="Wincker P."/>
            <person name="Lander E.S."/>
            <person name="Weissenbach J."/>
            <person name="Roest Crollius H."/>
        </authorList>
    </citation>
    <scope>NUCLEOTIDE SEQUENCE [LARGE SCALE GENOMIC DNA]</scope>
</reference>
<evidence type="ECO:0000256" key="1">
    <source>
        <dbReference type="SAM" id="MobiDB-lite"/>
    </source>
</evidence>
<organism evidence="2">
    <name type="scientific">Tetraodon nigroviridis</name>
    <name type="common">Spotted green pufferfish</name>
    <name type="synonym">Chelonodon nigroviridis</name>
    <dbReference type="NCBI Taxonomy" id="99883"/>
    <lineage>
        <taxon>Eukaryota</taxon>
        <taxon>Metazoa</taxon>
        <taxon>Chordata</taxon>
        <taxon>Craniata</taxon>
        <taxon>Vertebrata</taxon>
        <taxon>Euteleostomi</taxon>
        <taxon>Actinopterygii</taxon>
        <taxon>Neopterygii</taxon>
        <taxon>Teleostei</taxon>
        <taxon>Neoteleostei</taxon>
        <taxon>Acanthomorphata</taxon>
        <taxon>Eupercaria</taxon>
        <taxon>Tetraodontiformes</taxon>
        <taxon>Tetradontoidea</taxon>
        <taxon>Tetraodontidae</taxon>
        <taxon>Tetraodon</taxon>
    </lineage>
</organism>
<evidence type="ECO:0000313" key="2">
    <source>
        <dbReference type="EMBL" id="CAG03478.1"/>
    </source>
</evidence>
<reference evidence="2" key="2">
    <citation type="submission" date="2004-02" db="EMBL/GenBank/DDBJ databases">
        <authorList>
            <consortium name="Genoscope"/>
            <consortium name="Whitehead Institute Centre for Genome Research"/>
        </authorList>
    </citation>
    <scope>NUCLEOTIDE SEQUENCE</scope>
</reference>